<evidence type="ECO:0000313" key="9">
    <source>
        <dbReference type="EMBL" id="GAV26593.1"/>
    </source>
</evidence>
<evidence type="ECO:0000313" key="10">
    <source>
        <dbReference type="Proteomes" id="UP000186136"/>
    </source>
</evidence>
<sequence>MSQEVKRRVNADRASEKPEESDTKNDLVTLQPDYAIKIFYKYDPKTRQTDNESEASLKLLAKILQLNGFIVSIRPDSNANFMILFVTLKEKSFAELVNLSNETDKLFNVAPNPTSNEKTSVAERLRLIYMKLTLPKLTGGCGIQVGKGNVTDILPVKSAINLEKESKSNLKNFGKLFKKKTRNQNELFLKETLGSKYAIYYKFVQGYVSSIGCLALVGIFARYFLGNFSILYAAANIFIGLTCYTYIYATEKKVSNEWNLSNISKTEIIKLEETDLIPTWKVLLRKLLFTPITIGGASGLFSAQFGCFLLEIFINEIYQGPFQSILGLLPTILVCVLVPVGTMIYGIVAKKYLIFEKNPTEESENDSLLIKMFVFNCLASYSPLMITAFIYLPLGYALDPYLQTIQAMVTRASSVYSYIPNIPVLQSQYKVNSTRISSQIFYFMVTNQVVGTFVEFVVPIIVSKVTAIPKIASLLGIPVSSKKLKMAEIDAPEEHKFLELVRADFKKPEVSIDDDYRQHVLQFGFLMFFGPVWTLGALCCFVFGLIQQEGDYIKYIKLAKPVVPARAESSQPWLLFMRFLLIIGSFVSVAITLMYNNNSPMGEEISSYVGRTSVDNSWIYIIGGATISCITVQAIVWSSESVIDHIYDVDDTEEFSKEIKARNLLSTLVKREEGSAVTDVAGIMEEASTLQSAF</sequence>
<organism evidence="9 10">
    <name type="scientific">Pichia membranifaciens</name>
    <dbReference type="NCBI Taxonomy" id="4926"/>
    <lineage>
        <taxon>Eukaryota</taxon>
        <taxon>Fungi</taxon>
        <taxon>Dikarya</taxon>
        <taxon>Ascomycota</taxon>
        <taxon>Saccharomycotina</taxon>
        <taxon>Pichiomycetes</taxon>
        <taxon>Pichiales</taxon>
        <taxon>Pichiaceae</taxon>
        <taxon>Pichia</taxon>
    </lineage>
</organism>
<feature type="transmembrane region" description="Helical" evidence="6">
    <location>
        <begin position="230"/>
        <end position="249"/>
    </location>
</feature>
<evidence type="ECO:0000256" key="5">
    <source>
        <dbReference type="SAM" id="MobiDB-lite"/>
    </source>
</evidence>
<feature type="transmembrane region" description="Helical" evidence="6">
    <location>
        <begin position="287"/>
        <end position="313"/>
    </location>
</feature>
<name>A0A1Q2YAX5_9ASCO</name>
<dbReference type="PANTHER" id="PTHR12308">
    <property type="entry name" value="ANOCTAMIN"/>
    <property type="match status" value="1"/>
</dbReference>
<proteinExistence type="predicted"/>
<feature type="domain" description="Anoctamin transmembrane" evidence="7">
    <location>
        <begin position="190"/>
        <end position="644"/>
    </location>
</feature>
<dbReference type="EMBL" id="BDGI01000001">
    <property type="protein sequence ID" value="GAV26593.1"/>
    <property type="molecule type" value="Genomic_DNA"/>
</dbReference>
<evidence type="ECO:0000256" key="2">
    <source>
        <dbReference type="ARBA" id="ARBA00022692"/>
    </source>
</evidence>
<evidence type="ECO:0000256" key="4">
    <source>
        <dbReference type="ARBA" id="ARBA00023136"/>
    </source>
</evidence>
<comment type="subcellular location">
    <subcellularLocation>
        <location evidence="1">Membrane</location>
        <topology evidence="1">Multi-pass membrane protein</topology>
    </subcellularLocation>
</comment>
<dbReference type="AlphaFoldDB" id="A0A1Q2YAX5"/>
<protein>
    <submittedName>
        <fullName evidence="9">Uncharacterized protein</fullName>
    </submittedName>
</protein>
<feature type="transmembrane region" description="Helical" evidence="6">
    <location>
        <begin position="199"/>
        <end position="224"/>
    </location>
</feature>
<dbReference type="GO" id="GO:0016020">
    <property type="term" value="C:membrane"/>
    <property type="evidence" value="ECO:0007669"/>
    <property type="project" value="UniProtKB-SubCell"/>
</dbReference>
<dbReference type="GO" id="GO:0032541">
    <property type="term" value="C:cortical endoplasmic reticulum"/>
    <property type="evidence" value="ECO:0007669"/>
    <property type="project" value="TreeGrafter"/>
</dbReference>
<feature type="region of interest" description="Disordered" evidence="5">
    <location>
        <begin position="1"/>
        <end position="26"/>
    </location>
</feature>
<gene>
    <name evidence="9" type="ORF">PMKS-000047</name>
</gene>
<keyword evidence="3 6" id="KW-1133">Transmembrane helix</keyword>
<feature type="transmembrane region" description="Helical" evidence="6">
    <location>
        <begin position="523"/>
        <end position="546"/>
    </location>
</feature>
<evidence type="ECO:0000256" key="6">
    <source>
        <dbReference type="SAM" id="Phobius"/>
    </source>
</evidence>
<keyword evidence="10" id="KW-1185">Reference proteome</keyword>
<reference evidence="9 10" key="1">
    <citation type="submission" date="2016-08" db="EMBL/GenBank/DDBJ databases">
        <title>Whole genome shotgun sequence of Pichia membranifaciens KS47-1.</title>
        <authorList>
            <person name="Konishi M."/>
            <person name="Ishida M."/>
            <person name="Arakawa T."/>
            <person name="Kato Y."/>
            <person name="Horiuchi J."/>
        </authorList>
    </citation>
    <scope>NUCLEOTIDE SEQUENCE [LARGE SCALE GENOMIC DNA]</scope>
    <source>
        <strain evidence="9 10">KS47-1</strain>
    </source>
</reference>
<dbReference type="InterPro" id="IPR007632">
    <property type="entry name" value="Anoctamin"/>
</dbReference>
<evidence type="ECO:0000256" key="3">
    <source>
        <dbReference type="ARBA" id="ARBA00022989"/>
    </source>
</evidence>
<feature type="transmembrane region" description="Helical" evidence="6">
    <location>
        <begin position="617"/>
        <end position="637"/>
    </location>
</feature>
<dbReference type="InterPro" id="IPR049452">
    <property type="entry name" value="Anoctamin_TM"/>
</dbReference>
<dbReference type="GO" id="GO:0005254">
    <property type="term" value="F:chloride channel activity"/>
    <property type="evidence" value="ECO:0007669"/>
    <property type="project" value="TreeGrafter"/>
</dbReference>
<dbReference type="OrthoDB" id="296386at2759"/>
<feature type="transmembrane region" description="Helical" evidence="6">
    <location>
        <begin position="575"/>
        <end position="597"/>
    </location>
</feature>
<accession>A0A1Q2YAX5</accession>
<feature type="transmembrane region" description="Helical" evidence="6">
    <location>
        <begin position="325"/>
        <end position="348"/>
    </location>
</feature>
<keyword evidence="2 6" id="KW-0812">Transmembrane</keyword>
<feature type="compositionally biased region" description="Basic and acidic residues" evidence="5">
    <location>
        <begin position="1"/>
        <end position="25"/>
    </location>
</feature>
<feature type="transmembrane region" description="Helical" evidence="6">
    <location>
        <begin position="368"/>
        <end position="394"/>
    </location>
</feature>
<dbReference type="Pfam" id="PF04547">
    <property type="entry name" value="Anoctamin"/>
    <property type="match status" value="1"/>
</dbReference>
<dbReference type="PANTHER" id="PTHR12308:SF73">
    <property type="entry name" value="ANOCTAMIN"/>
    <property type="match status" value="1"/>
</dbReference>
<dbReference type="Pfam" id="PF20877">
    <property type="entry name" value="Anoctamin_N"/>
    <property type="match status" value="1"/>
</dbReference>
<evidence type="ECO:0000256" key="1">
    <source>
        <dbReference type="ARBA" id="ARBA00004141"/>
    </source>
</evidence>
<evidence type="ECO:0000259" key="7">
    <source>
        <dbReference type="Pfam" id="PF04547"/>
    </source>
</evidence>
<evidence type="ECO:0000259" key="8">
    <source>
        <dbReference type="Pfam" id="PF20877"/>
    </source>
</evidence>
<comment type="caution">
    <text evidence="9">The sequence shown here is derived from an EMBL/GenBank/DDBJ whole genome shotgun (WGS) entry which is preliminary data.</text>
</comment>
<keyword evidence="4 6" id="KW-0472">Membrane</keyword>
<dbReference type="InterPro" id="IPR049456">
    <property type="entry name" value="Anoctamin_N_fung"/>
</dbReference>
<feature type="transmembrane region" description="Helical" evidence="6">
    <location>
        <begin position="440"/>
        <end position="462"/>
    </location>
</feature>
<dbReference type="Proteomes" id="UP000186136">
    <property type="component" value="Unassembled WGS sequence"/>
</dbReference>
<feature type="domain" description="Anoctamin alpha-beta plait" evidence="8">
    <location>
        <begin position="32"/>
        <end position="149"/>
    </location>
</feature>